<organism evidence="2 3">
    <name type="scientific">Microbacterium dextranolyticum</name>
    <dbReference type="NCBI Taxonomy" id="36806"/>
    <lineage>
        <taxon>Bacteria</taxon>
        <taxon>Bacillati</taxon>
        <taxon>Actinomycetota</taxon>
        <taxon>Actinomycetes</taxon>
        <taxon>Micrococcales</taxon>
        <taxon>Microbacteriaceae</taxon>
        <taxon>Microbacterium</taxon>
    </lineage>
</organism>
<reference evidence="2" key="1">
    <citation type="journal article" date="2014" name="Int. J. Syst. Evol. Microbiol.">
        <title>Complete genome sequence of Corynebacterium casei LMG S-19264T (=DSM 44701T), isolated from a smear-ripened cheese.</title>
        <authorList>
            <consortium name="US DOE Joint Genome Institute (JGI-PGF)"/>
            <person name="Walter F."/>
            <person name="Albersmeier A."/>
            <person name="Kalinowski J."/>
            <person name="Ruckert C."/>
        </authorList>
    </citation>
    <scope>NUCLEOTIDE SEQUENCE</scope>
    <source>
        <strain evidence="2">VKM Ac-1940</strain>
    </source>
</reference>
<dbReference type="PANTHER" id="PTHR34180">
    <property type="entry name" value="PEPTIDASE C45"/>
    <property type="match status" value="1"/>
</dbReference>
<dbReference type="RefSeq" id="WP_204964739.1">
    <property type="nucleotide sequence ID" value="NZ_BAAAUR010000005.1"/>
</dbReference>
<reference evidence="2" key="2">
    <citation type="submission" date="2023-01" db="EMBL/GenBank/DDBJ databases">
        <authorList>
            <person name="Sun Q."/>
            <person name="Evtushenko L."/>
        </authorList>
    </citation>
    <scope>NUCLEOTIDE SEQUENCE</scope>
    <source>
        <strain evidence="2">VKM Ac-1940</strain>
    </source>
</reference>
<feature type="domain" description="Peptidase C45 hydrolase" evidence="1">
    <location>
        <begin position="123"/>
        <end position="257"/>
    </location>
</feature>
<dbReference type="Pfam" id="PF03417">
    <property type="entry name" value="AAT"/>
    <property type="match status" value="1"/>
</dbReference>
<gene>
    <name evidence="2" type="ORF">GCM10017591_13060</name>
</gene>
<accession>A0A9W6HMR0</accession>
<dbReference type="NCBIfam" id="NF040521">
    <property type="entry name" value="C45_proenzyme"/>
    <property type="match status" value="1"/>
</dbReference>
<proteinExistence type="predicted"/>
<evidence type="ECO:0000313" key="3">
    <source>
        <dbReference type="Proteomes" id="UP001142291"/>
    </source>
</evidence>
<dbReference type="EMBL" id="BSER01000008">
    <property type="protein sequence ID" value="GLJ95244.1"/>
    <property type="molecule type" value="Genomic_DNA"/>
</dbReference>
<dbReference type="InterPro" id="IPR047794">
    <property type="entry name" value="C45_proenzyme-like"/>
</dbReference>
<comment type="caution">
    <text evidence="2">The sequence shown here is derived from an EMBL/GenBank/DDBJ whole genome shotgun (WGS) entry which is preliminary data.</text>
</comment>
<keyword evidence="3" id="KW-1185">Reference proteome</keyword>
<dbReference type="Gene3D" id="3.60.60.10">
    <property type="entry name" value="Penicillin V Acylase, Chain A"/>
    <property type="match status" value="1"/>
</dbReference>
<dbReference type="Proteomes" id="UP001142291">
    <property type="component" value="Unassembled WGS sequence"/>
</dbReference>
<sequence length="354" mass="37372">MSVVIERRDAVSGMGWTVLRGARADVMRALGAEHAALIEAQRADSDGGWSANVRRSRGVAAERFAAVADSTRAALPVESQELDWIAEGADIAPDELWAQNLRGDLGRDGTGCSDLSLLHGASVVLGHNEDGDAGLRGLLRLVTLDIEGDPSITVVWYPGMLPSNSFVTTSAGLSFGMDHVPVRVADLRGCGRHLVARHAQRQHSGAQARDALTRFGCAGGFAFDVADAEAGRVDLIENAAGVRAMQEGGVIRHTNHLRVVDGARGDLAVAADDEWLAESRARLAVLSDVSRNAADADAVWGALRADGVRNLRDDLFTLATAMVDTGADLVTVQAEGEPWRGSLGAFARGERVDA</sequence>
<name>A0A9W6HMR0_9MICO</name>
<evidence type="ECO:0000313" key="2">
    <source>
        <dbReference type="EMBL" id="GLJ95244.1"/>
    </source>
</evidence>
<protein>
    <recommendedName>
        <fullName evidence="1">Peptidase C45 hydrolase domain-containing protein</fullName>
    </recommendedName>
</protein>
<dbReference type="InterPro" id="IPR047801">
    <property type="entry name" value="Peptidase_C45"/>
</dbReference>
<dbReference type="AlphaFoldDB" id="A0A9W6HMR0"/>
<evidence type="ECO:0000259" key="1">
    <source>
        <dbReference type="Pfam" id="PF03417"/>
    </source>
</evidence>
<dbReference type="InterPro" id="IPR005079">
    <property type="entry name" value="Peptidase_C45_hydrolase"/>
</dbReference>
<dbReference type="PANTHER" id="PTHR34180:SF1">
    <property type="entry name" value="BETA-ALANYL-DOPAMINE_CARCININE HYDROLASE"/>
    <property type="match status" value="1"/>
</dbReference>